<dbReference type="STRING" id="575540.Isop_0129"/>
<proteinExistence type="inferred from homology"/>
<dbReference type="InterPro" id="IPR036968">
    <property type="entry name" value="Enolpyruvate_Tfrase_sf"/>
</dbReference>
<dbReference type="EMBL" id="CP002353">
    <property type="protein sequence ID" value="ADV60726.1"/>
    <property type="molecule type" value="Genomic_DNA"/>
</dbReference>
<dbReference type="UniPathway" id="UPA00053">
    <property type="reaction ID" value="UER00089"/>
</dbReference>
<dbReference type="CDD" id="cd01556">
    <property type="entry name" value="EPSP_synthase"/>
    <property type="match status" value="1"/>
</dbReference>
<dbReference type="GO" id="GO:0009423">
    <property type="term" value="P:chorismate biosynthetic process"/>
    <property type="evidence" value="ECO:0007669"/>
    <property type="project" value="UniProtKB-UniRule"/>
</dbReference>
<dbReference type="KEGG" id="ipa:Isop_0129"/>
<dbReference type="HOGENOM" id="CLU_024321_0_0_0"/>
<dbReference type="Pfam" id="PF00275">
    <property type="entry name" value="EPSP_synthase"/>
    <property type="match status" value="1"/>
</dbReference>
<feature type="binding site" evidence="7">
    <location>
        <position position="36"/>
    </location>
    <ligand>
        <name>3-phosphoshikimate</name>
        <dbReference type="ChEBI" id="CHEBI:145989"/>
    </ligand>
</feature>
<comment type="catalytic activity">
    <reaction evidence="6">
        <text>3-phosphoshikimate + phosphoenolpyruvate = 5-O-(1-carboxyvinyl)-3-phosphoshikimate + phosphate</text>
        <dbReference type="Rhea" id="RHEA:21256"/>
        <dbReference type="ChEBI" id="CHEBI:43474"/>
        <dbReference type="ChEBI" id="CHEBI:57701"/>
        <dbReference type="ChEBI" id="CHEBI:58702"/>
        <dbReference type="ChEBI" id="CHEBI:145989"/>
        <dbReference type="EC" id="2.5.1.19"/>
    </reaction>
    <physiologicalReaction direction="left-to-right" evidence="6">
        <dbReference type="Rhea" id="RHEA:21257"/>
    </physiologicalReaction>
</comment>
<comment type="caution">
    <text evidence="7">Lacks conserved residue(s) required for the propagation of feature annotation.</text>
</comment>
<keyword evidence="7" id="KW-0963">Cytoplasm</keyword>
<protein>
    <recommendedName>
        <fullName evidence="7">3-phosphoshikimate 1-carboxyvinyltransferase</fullName>
        <ecNumber evidence="7">2.5.1.19</ecNumber>
    </recommendedName>
    <alternativeName>
        <fullName evidence="7">5-enolpyruvylshikimate-3-phosphate synthase</fullName>
        <shortName evidence="7">EPSP synthase</shortName>
        <shortName evidence="7">EPSPS</shortName>
    </alternativeName>
</protein>
<dbReference type="PANTHER" id="PTHR21090:SF5">
    <property type="entry name" value="PENTAFUNCTIONAL AROM POLYPEPTIDE"/>
    <property type="match status" value="1"/>
</dbReference>
<dbReference type="NCBIfam" id="TIGR01356">
    <property type="entry name" value="aroA"/>
    <property type="match status" value="1"/>
</dbReference>
<dbReference type="HAMAP" id="MF_00210">
    <property type="entry name" value="EPSP_synth"/>
    <property type="match status" value="1"/>
</dbReference>
<feature type="binding site" evidence="7">
    <location>
        <position position="354"/>
    </location>
    <ligand>
        <name>phosphoenolpyruvate</name>
        <dbReference type="ChEBI" id="CHEBI:58702"/>
    </ligand>
</feature>
<dbReference type="FunCoup" id="E8R631">
    <property type="interactions" value="439"/>
</dbReference>
<dbReference type="PANTHER" id="PTHR21090">
    <property type="entry name" value="AROM/DEHYDROQUINATE SYNTHASE"/>
    <property type="match status" value="1"/>
</dbReference>
<dbReference type="AlphaFoldDB" id="E8R631"/>
<dbReference type="PIRSF" id="PIRSF000505">
    <property type="entry name" value="EPSPS"/>
    <property type="match status" value="1"/>
</dbReference>
<comment type="similarity">
    <text evidence="2 7">Belongs to the EPSP synthase family.</text>
</comment>
<feature type="binding site" evidence="7">
    <location>
        <position position="31"/>
    </location>
    <ligand>
        <name>phosphoenolpyruvate</name>
        <dbReference type="ChEBI" id="CHEBI:58702"/>
    </ligand>
</feature>
<comment type="subunit">
    <text evidence="7">Monomer.</text>
</comment>
<dbReference type="GO" id="GO:0005737">
    <property type="term" value="C:cytoplasm"/>
    <property type="evidence" value="ECO:0007669"/>
    <property type="project" value="UniProtKB-SubCell"/>
</dbReference>
<feature type="binding site" evidence="7">
    <location>
        <position position="31"/>
    </location>
    <ligand>
        <name>3-phosphoshikimate</name>
        <dbReference type="ChEBI" id="CHEBI:145989"/>
    </ligand>
</feature>
<feature type="binding site" evidence="7">
    <location>
        <position position="181"/>
    </location>
    <ligand>
        <name>3-phosphoshikimate</name>
        <dbReference type="ChEBI" id="CHEBI:145989"/>
    </ligand>
</feature>
<feature type="binding site" evidence="7">
    <location>
        <position position="399"/>
    </location>
    <ligand>
        <name>phosphoenolpyruvate</name>
        <dbReference type="ChEBI" id="CHEBI:58702"/>
    </ligand>
</feature>
<evidence type="ECO:0000256" key="5">
    <source>
        <dbReference type="ARBA" id="ARBA00023141"/>
    </source>
</evidence>
<feature type="binding site" evidence="7">
    <location>
        <position position="133"/>
    </location>
    <ligand>
        <name>phosphoenolpyruvate</name>
        <dbReference type="ChEBI" id="CHEBI:58702"/>
    </ligand>
</feature>
<feature type="binding site" evidence="7">
    <location>
        <position position="183"/>
    </location>
    <ligand>
        <name>3-phosphoshikimate</name>
        <dbReference type="ChEBI" id="CHEBI:145989"/>
    </ligand>
</feature>
<evidence type="ECO:0000256" key="1">
    <source>
        <dbReference type="ARBA" id="ARBA00004811"/>
    </source>
</evidence>
<dbReference type="RefSeq" id="WP_013563015.1">
    <property type="nucleotide sequence ID" value="NC_014962.1"/>
</dbReference>
<dbReference type="Proteomes" id="UP000008631">
    <property type="component" value="Chromosome"/>
</dbReference>
<dbReference type="GO" id="GO:0003866">
    <property type="term" value="F:3-phosphoshikimate 1-carboxyvinyltransferase activity"/>
    <property type="evidence" value="ECO:0007669"/>
    <property type="project" value="UniProtKB-UniRule"/>
</dbReference>
<comment type="subcellular location">
    <subcellularLocation>
        <location evidence="7">Cytoplasm</location>
    </subcellularLocation>
</comment>
<evidence type="ECO:0000256" key="3">
    <source>
        <dbReference type="ARBA" id="ARBA00022605"/>
    </source>
</evidence>
<feature type="binding site" evidence="7">
    <location>
        <position position="424"/>
    </location>
    <ligand>
        <name>phosphoenolpyruvate</name>
        <dbReference type="ChEBI" id="CHEBI:58702"/>
    </ligand>
</feature>
<dbReference type="InterPro" id="IPR006264">
    <property type="entry name" value="EPSP_synthase"/>
</dbReference>
<evidence type="ECO:0000313" key="10">
    <source>
        <dbReference type="Proteomes" id="UP000008631"/>
    </source>
</evidence>
<accession>E8R631</accession>
<comment type="function">
    <text evidence="7">Catalyzes the transfer of the enolpyruvyl moiety of phosphoenolpyruvate (PEP) to the 5-hydroxyl of shikimate-3-phosphate (S3P) to produce enolpyruvyl shikimate-3-phosphate and inorganic phosphate.</text>
</comment>
<evidence type="ECO:0000256" key="7">
    <source>
        <dbReference type="HAMAP-Rule" id="MF_00210"/>
    </source>
</evidence>
<feature type="binding site" evidence="7">
    <location>
        <position position="182"/>
    </location>
    <ligand>
        <name>3-phosphoshikimate</name>
        <dbReference type="ChEBI" id="CHEBI:145989"/>
    </ligand>
</feature>
<dbReference type="InterPro" id="IPR001986">
    <property type="entry name" value="Enolpyruvate_Tfrase_dom"/>
</dbReference>
<feature type="binding site" evidence="7">
    <location>
        <position position="32"/>
    </location>
    <ligand>
        <name>3-phosphoshikimate</name>
        <dbReference type="ChEBI" id="CHEBI:145989"/>
    </ligand>
</feature>
<keyword evidence="5 7" id="KW-0057">Aromatic amino acid biosynthesis</keyword>
<feature type="binding site" evidence="7">
    <location>
        <position position="209"/>
    </location>
    <ligand>
        <name>3-phosphoshikimate</name>
        <dbReference type="ChEBI" id="CHEBI:145989"/>
    </ligand>
</feature>
<dbReference type="InParanoid" id="E8R631"/>
<evidence type="ECO:0000256" key="6">
    <source>
        <dbReference type="ARBA" id="ARBA00044633"/>
    </source>
</evidence>
<dbReference type="PROSITE" id="PS00104">
    <property type="entry name" value="EPSP_SYNTHASE_1"/>
    <property type="match status" value="1"/>
</dbReference>
<keyword evidence="10" id="KW-1185">Reference proteome</keyword>
<reference evidence="9 10" key="1">
    <citation type="journal article" date="2011" name="Stand. Genomic Sci.">
        <title>Complete genome sequence of Isosphaera pallida type strain (IS1B).</title>
        <authorList>
            <consortium name="US DOE Joint Genome Institute (JGI-PGF)"/>
            <person name="Goker M."/>
            <person name="Cleland D."/>
            <person name="Saunders E."/>
            <person name="Lapidus A."/>
            <person name="Nolan M."/>
            <person name="Lucas S."/>
            <person name="Hammon N."/>
            <person name="Deshpande S."/>
            <person name="Cheng J.F."/>
            <person name="Tapia R."/>
            <person name="Han C."/>
            <person name="Goodwin L."/>
            <person name="Pitluck S."/>
            <person name="Liolios K."/>
            <person name="Pagani I."/>
            <person name="Ivanova N."/>
            <person name="Mavromatis K."/>
            <person name="Pati A."/>
            <person name="Chen A."/>
            <person name="Palaniappan K."/>
            <person name="Land M."/>
            <person name="Hauser L."/>
            <person name="Chang Y.J."/>
            <person name="Jeffries C.D."/>
            <person name="Detter J.C."/>
            <person name="Beck B."/>
            <person name="Woyke T."/>
            <person name="Bristow J."/>
            <person name="Eisen J.A."/>
            <person name="Markowitz V."/>
            <person name="Hugenholtz P."/>
            <person name="Kyrpides N.C."/>
            <person name="Klenk H.P."/>
        </authorList>
    </citation>
    <scope>NUCLEOTIDE SEQUENCE [LARGE SCALE GENOMIC DNA]</scope>
    <source>
        <strain evidence="10">ATCC 43644 / DSM 9630 / IS1B</strain>
    </source>
</reference>
<dbReference type="Gene3D" id="3.65.10.10">
    <property type="entry name" value="Enolpyruvate transferase domain"/>
    <property type="match status" value="2"/>
</dbReference>
<dbReference type="GO" id="GO:0009073">
    <property type="term" value="P:aromatic amino acid family biosynthetic process"/>
    <property type="evidence" value="ECO:0007669"/>
    <property type="project" value="UniProtKB-KW"/>
</dbReference>
<evidence type="ECO:0000313" key="9">
    <source>
        <dbReference type="EMBL" id="ADV60726.1"/>
    </source>
</evidence>
<feature type="active site" description="Proton acceptor" evidence="7">
    <location>
        <position position="323"/>
    </location>
</feature>
<dbReference type="SUPFAM" id="SSF55205">
    <property type="entry name" value="EPT/RTPC-like"/>
    <property type="match status" value="1"/>
</dbReference>
<dbReference type="InterPro" id="IPR023193">
    <property type="entry name" value="EPSP_synthase_CS"/>
</dbReference>
<feature type="domain" description="Enolpyruvate transferase" evidence="8">
    <location>
        <begin position="25"/>
        <end position="432"/>
    </location>
</feature>
<comment type="pathway">
    <text evidence="1 7">Metabolic intermediate biosynthesis; chorismate biosynthesis; chorismate from D-erythrose 4-phosphate and phosphoenolpyruvate: step 6/7.</text>
</comment>
<feature type="binding site" evidence="7">
    <location>
        <position position="350"/>
    </location>
    <ligand>
        <name>3-phosphoshikimate</name>
        <dbReference type="ChEBI" id="CHEBI:145989"/>
    </ligand>
</feature>
<name>E8R631_ISOPI</name>
<evidence type="ECO:0000256" key="2">
    <source>
        <dbReference type="ARBA" id="ARBA00009948"/>
    </source>
</evidence>
<keyword evidence="4 7" id="KW-0808">Transferase</keyword>
<gene>
    <name evidence="7" type="primary">aroA</name>
    <name evidence="9" type="ordered locus">Isop_0129</name>
</gene>
<evidence type="ECO:0000256" key="4">
    <source>
        <dbReference type="ARBA" id="ARBA00022679"/>
    </source>
</evidence>
<dbReference type="GO" id="GO:0008652">
    <property type="term" value="P:amino acid biosynthetic process"/>
    <property type="evidence" value="ECO:0007669"/>
    <property type="project" value="UniProtKB-KW"/>
</dbReference>
<feature type="binding site" evidence="7">
    <location>
        <position position="104"/>
    </location>
    <ligand>
        <name>phosphoenolpyruvate</name>
        <dbReference type="ChEBI" id="CHEBI:58702"/>
    </ligand>
</feature>
<keyword evidence="3 7" id="KW-0028">Amino-acid biosynthesis</keyword>
<evidence type="ECO:0000259" key="8">
    <source>
        <dbReference type="Pfam" id="PF00275"/>
    </source>
</evidence>
<feature type="binding site" evidence="7">
    <location>
        <position position="183"/>
    </location>
    <ligand>
        <name>phosphoenolpyruvate</name>
        <dbReference type="ChEBI" id="CHEBI:58702"/>
    </ligand>
</feature>
<organism evidence="9 10">
    <name type="scientific">Isosphaera pallida (strain ATCC 43644 / DSM 9630 / IS1B)</name>
    <dbReference type="NCBI Taxonomy" id="575540"/>
    <lineage>
        <taxon>Bacteria</taxon>
        <taxon>Pseudomonadati</taxon>
        <taxon>Planctomycetota</taxon>
        <taxon>Planctomycetia</taxon>
        <taxon>Isosphaerales</taxon>
        <taxon>Isosphaeraceae</taxon>
        <taxon>Isosphaera</taxon>
    </lineage>
</organism>
<feature type="binding site" evidence="7">
    <location>
        <position position="323"/>
    </location>
    <ligand>
        <name>3-phosphoshikimate</name>
        <dbReference type="ChEBI" id="CHEBI:145989"/>
    </ligand>
</feature>
<dbReference type="InterPro" id="IPR013792">
    <property type="entry name" value="RNA3'P_cycl/enolpyr_Trfase_a/b"/>
</dbReference>
<dbReference type="PROSITE" id="PS00885">
    <property type="entry name" value="EPSP_SYNTHASE_2"/>
    <property type="match status" value="1"/>
</dbReference>
<dbReference type="eggNOG" id="COG0128">
    <property type="taxonomic scope" value="Bacteria"/>
</dbReference>
<dbReference type="EC" id="2.5.1.19" evidence="7"/>
<sequence length="445" mass="47574">MSETSSQVATRLLPRWTQPPRDLEARVPGSKSLTNRALILAAVARGRSVLTGALDSDDTRVMRRALDRLGVSVRAADGGSTLTVDGCSGRFPRETAELECGNSGTSLRFLAAMLAAAGRGPYRLDGNPRMRQRPAADLIQALNGLGAFASSELGTGYPPLLIRVEEPGLDGGFAFVKGDVSSQFLSALLMALPLAKGPSSIEVEGDLVSKPYVTMTMKMMEHFGVIISNRDFKRFNIRPSAYTAAHCAIEPDASAASYFWALAAISGGSVRVVGLDDASVQGDVAFVQVLEHMGCRVDRNARGIQVAGGPLRGVDVDMNAISDTVMTLAVVALFAEGPTRIRRVGHIRHKETDRIAALATELRKFGAEAIAHPDGLTILPPSDPAQLVPARVSTYDDHRMAMAFALTSARLEGVIIEDPGCVAKTYPGFWEDFEALRLQAQASRE</sequence>